<gene>
    <name evidence="1" type="ORF">ACFPIB_06685</name>
</gene>
<keyword evidence="2" id="KW-1185">Reference proteome</keyword>
<reference evidence="2" key="1">
    <citation type="journal article" date="2019" name="Int. J. Syst. Evol. Microbiol.">
        <title>The Global Catalogue of Microorganisms (GCM) 10K type strain sequencing project: providing services to taxonomists for standard genome sequencing and annotation.</title>
        <authorList>
            <consortium name="The Broad Institute Genomics Platform"/>
            <consortium name="The Broad Institute Genome Sequencing Center for Infectious Disease"/>
            <person name="Wu L."/>
            <person name="Ma J."/>
        </authorList>
    </citation>
    <scope>NUCLEOTIDE SEQUENCE [LARGE SCALE GENOMIC DNA]</scope>
    <source>
        <strain evidence="2">KACC 12602</strain>
    </source>
</reference>
<dbReference type="RefSeq" id="WP_378016656.1">
    <property type="nucleotide sequence ID" value="NZ_JBHSKT010000003.1"/>
</dbReference>
<name>A0ABW0EB65_9BACT</name>
<evidence type="ECO:0000313" key="2">
    <source>
        <dbReference type="Proteomes" id="UP001596161"/>
    </source>
</evidence>
<accession>A0ABW0EB65</accession>
<dbReference type="EMBL" id="JBHSKT010000003">
    <property type="protein sequence ID" value="MFC5270285.1"/>
    <property type="molecule type" value="Genomic_DNA"/>
</dbReference>
<protein>
    <submittedName>
        <fullName evidence="1">Uncharacterized protein</fullName>
    </submittedName>
</protein>
<organism evidence="1 2">
    <name type="scientific">Adhaeribacter terreus</name>
    <dbReference type="NCBI Taxonomy" id="529703"/>
    <lineage>
        <taxon>Bacteria</taxon>
        <taxon>Pseudomonadati</taxon>
        <taxon>Bacteroidota</taxon>
        <taxon>Cytophagia</taxon>
        <taxon>Cytophagales</taxon>
        <taxon>Hymenobacteraceae</taxon>
        <taxon>Adhaeribacter</taxon>
    </lineage>
</organism>
<proteinExistence type="predicted"/>
<dbReference type="Proteomes" id="UP001596161">
    <property type="component" value="Unassembled WGS sequence"/>
</dbReference>
<evidence type="ECO:0000313" key="1">
    <source>
        <dbReference type="EMBL" id="MFC5270285.1"/>
    </source>
</evidence>
<comment type="caution">
    <text evidence="1">The sequence shown here is derived from an EMBL/GenBank/DDBJ whole genome shotgun (WGS) entry which is preliminary data.</text>
</comment>
<sequence>MVFPVKTKALIVNKAQFYNQPNIFIEIEVIISKRLYFRKAIIPQLKTLETELQLSVSIYELPQQSQANPAF</sequence>